<dbReference type="OMA" id="YGVIYET"/>
<evidence type="ECO:0000259" key="7">
    <source>
        <dbReference type="Pfam" id="PF05199"/>
    </source>
</evidence>
<keyword evidence="4" id="KW-0560">Oxidoreductase</keyword>
<dbReference type="InterPro" id="IPR007867">
    <property type="entry name" value="GMC_OxRtase_C"/>
</dbReference>
<dbReference type="GO" id="GO:0016614">
    <property type="term" value="F:oxidoreductase activity, acting on CH-OH group of donors"/>
    <property type="evidence" value="ECO:0007669"/>
    <property type="project" value="InterPro"/>
</dbReference>
<accession>A0A163JI80</accession>
<evidence type="ECO:0000259" key="6">
    <source>
        <dbReference type="Pfam" id="PF00890"/>
    </source>
</evidence>
<organism evidence="8">
    <name type="scientific">Absidia glauca</name>
    <name type="common">Pin mould</name>
    <dbReference type="NCBI Taxonomy" id="4829"/>
    <lineage>
        <taxon>Eukaryota</taxon>
        <taxon>Fungi</taxon>
        <taxon>Fungi incertae sedis</taxon>
        <taxon>Mucoromycota</taxon>
        <taxon>Mucoromycotina</taxon>
        <taxon>Mucoromycetes</taxon>
        <taxon>Mucorales</taxon>
        <taxon>Cunninghamellaceae</taxon>
        <taxon>Absidia</taxon>
    </lineage>
</organism>
<name>A0A163JI80_ABSGL</name>
<keyword evidence="3" id="KW-0274">FAD</keyword>
<dbReference type="Proteomes" id="UP000078561">
    <property type="component" value="Unassembled WGS sequence"/>
</dbReference>
<evidence type="ECO:0000256" key="4">
    <source>
        <dbReference type="ARBA" id="ARBA00023002"/>
    </source>
</evidence>
<evidence type="ECO:0000259" key="5">
    <source>
        <dbReference type="Pfam" id="PF00732"/>
    </source>
</evidence>
<reference evidence="8" key="1">
    <citation type="submission" date="2016-04" db="EMBL/GenBank/DDBJ databases">
        <authorList>
            <person name="Evans L.H."/>
            <person name="Alamgir A."/>
            <person name="Owens N."/>
            <person name="Weber N.D."/>
            <person name="Virtaneva K."/>
            <person name="Barbian K."/>
            <person name="Babar A."/>
            <person name="Rosenke K."/>
        </authorList>
    </citation>
    <scope>NUCLEOTIDE SEQUENCE [LARGE SCALE GENOMIC DNA]</scope>
    <source>
        <strain evidence="8">CBS 101.48</strain>
    </source>
</reference>
<dbReference type="InterPro" id="IPR003953">
    <property type="entry name" value="FAD-dep_OxRdtase_2_FAD-bd"/>
</dbReference>
<evidence type="ECO:0000256" key="3">
    <source>
        <dbReference type="ARBA" id="ARBA00022827"/>
    </source>
</evidence>
<evidence type="ECO:0000313" key="8">
    <source>
        <dbReference type="EMBL" id="SAL99573.1"/>
    </source>
</evidence>
<evidence type="ECO:0000256" key="2">
    <source>
        <dbReference type="ARBA" id="ARBA00022630"/>
    </source>
</evidence>
<dbReference type="STRING" id="4829.A0A163JI80"/>
<protein>
    <recommendedName>
        <fullName evidence="10">Long-chain-alcohol oxidase</fullName>
    </recommendedName>
</protein>
<dbReference type="PANTHER" id="PTHR46056">
    <property type="entry name" value="LONG-CHAIN-ALCOHOL OXIDASE"/>
    <property type="match status" value="1"/>
</dbReference>
<dbReference type="OrthoDB" id="269227at2759"/>
<evidence type="ECO:0000256" key="1">
    <source>
        <dbReference type="ARBA" id="ARBA00010790"/>
    </source>
</evidence>
<gene>
    <name evidence="8" type="primary">ABSGL_05218.1 scaffold 6851</name>
</gene>
<proteinExistence type="inferred from homology"/>
<dbReference type="EMBL" id="LT552921">
    <property type="protein sequence ID" value="SAL99573.1"/>
    <property type="molecule type" value="Genomic_DNA"/>
</dbReference>
<feature type="domain" description="FAD-dependent oxidoreductase 2 FAD-binding" evidence="6">
    <location>
        <begin position="212"/>
        <end position="245"/>
    </location>
</feature>
<dbReference type="Pfam" id="PF00732">
    <property type="entry name" value="GMC_oxred_N"/>
    <property type="match status" value="1"/>
</dbReference>
<dbReference type="GO" id="GO:0050660">
    <property type="term" value="F:flavin adenine dinucleotide binding"/>
    <property type="evidence" value="ECO:0007669"/>
    <property type="project" value="InterPro"/>
</dbReference>
<dbReference type="SUPFAM" id="SSF51905">
    <property type="entry name" value="FAD/NAD(P)-binding domain"/>
    <property type="match status" value="1"/>
</dbReference>
<evidence type="ECO:0008006" key="10">
    <source>
        <dbReference type="Google" id="ProtNLM"/>
    </source>
</evidence>
<dbReference type="InterPro" id="IPR000172">
    <property type="entry name" value="GMC_OxRdtase_N"/>
</dbReference>
<dbReference type="InterPro" id="IPR036188">
    <property type="entry name" value="FAD/NAD-bd_sf"/>
</dbReference>
<keyword evidence="9" id="KW-1185">Reference proteome</keyword>
<dbReference type="PANTHER" id="PTHR46056:SF12">
    <property type="entry name" value="LONG-CHAIN-ALCOHOL OXIDASE"/>
    <property type="match status" value="1"/>
</dbReference>
<evidence type="ECO:0000313" key="9">
    <source>
        <dbReference type="Proteomes" id="UP000078561"/>
    </source>
</evidence>
<dbReference type="InParanoid" id="A0A163JI80"/>
<keyword evidence="2" id="KW-0285">Flavoprotein</keyword>
<dbReference type="Pfam" id="PF05199">
    <property type="entry name" value="GMC_oxred_C"/>
    <property type="match status" value="1"/>
</dbReference>
<feature type="domain" description="Glucose-methanol-choline oxidoreductase N-terminal" evidence="5">
    <location>
        <begin position="259"/>
        <end position="469"/>
    </location>
</feature>
<dbReference type="Pfam" id="PF00890">
    <property type="entry name" value="FAD_binding_2"/>
    <property type="match status" value="1"/>
</dbReference>
<dbReference type="AlphaFoldDB" id="A0A163JI80"/>
<feature type="domain" description="Glucose-methanol-choline oxidoreductase C-terminal" evidence="7">
    <location>
        <begin position="557"/>
        <end position="692"/>
    </location>
</feature>
<sequence>MASNSVSVRSILNKDQLLTLETILDTFIGKLDEKAIAKMNKYFQEVAPSVKEEQIRALATIDASGLTQPTTGWTAVDEALGFLTRTMSKAKQQEFIKTLQLLSQGSTMGVLSQGKHWTGFANLSRHDRETLILNWQQSRFATLRALYKGLAGISMMSSYYVVQGEPLHKVLGFPTKDPIRSDPDYIPPQGHYPERMTMLSYQEATAKDLHYDVIVIGSGAGGGVVAGQLAKAGKRVLVIEKGRYFHESEFDSCESKGFEHLYEKSSLFPSTDGSLSIMAGSTFGGSTTINWSASLKPQHFVREDWAKQGLPYYTSSKFTDDLDRVCERIGAETSGIRHNVPNQILINGCKKLGYHYDDIPQNTGGKLHPCHWCFTGCKDGIKNGTMNTWLRDAAQHGAQFLDRTRVLRVLVKKGKAVGVECLIHGTNQKIRIGADRVVVSAGSLHSPGVLKRSGLSNPNIGRHLRVHPVSFCCGKMDYAVDSWNGSIMTALSNVTENCHGDYYGAKLEVPVLHPGLFSALMPWRGAREHKQLMLEFRNFAPVVVLVRDKDSVASVSYDDQGEVNVDFKISKHDADSVMAGLVAAFRVLVADGARELHTSDARIPIFVFKSNEPSDVNNPRFNAWLDALRAHGPPETLATAHLMGSCRMGISPKNSVVNPQGETHEVKNLYVADASVFPTSTGVNPMVSTEAVSYGIATHIINSFQASRL</sequence>
<comment type="similarity">
    <text evidence="1">Belongs to the GMC oxidoreductase family.</text>
</comment>
<dbReference type="Gene3D" id="3.50.50.60">
    <property type="entry name" value="FAD/NAD(P)-binding domain"/>
    <property type="match status" value="2"/>
</dbReference>